<keyword evidence="5" id="KW-0472">Membrane</keyword>
<dbReference type="Gene3D" id="3.90.1720.10">
    <property type="entry name" value="endopeptidase domain like (from Nostoc punctiforme)"/>
    <property type="match status" value="1"/>
</dbReference>
<feature type="transmembrane region" description="Helical" evidence="5">
    <location>
        <begin position="234"/>
        <end position="260"/>
    </location>
</feature>
<protein>
    <submittedName>
        <fullName evidence="7">Phage tail tip lysozyme</fullName>
    </submittedName>
</protein>
<keyword evidence="2" id="KW-0645">Protease</keyword>
<reference evidence="7 8" key="1">
    <citation type="submission" date="2023-03" db="EMBL/GenBank/DDBJ databases">
        <authorList>
            <person name="Shen W."/>
            <person name="Cai J."/>
        </authorList>
    </citation>
    <scope>NUCLEOTIDE SEQUENCE [LARGE SCALE GENOMIC DNA]</scope>
    <source>
        <strain evidence="7 8">Y2</strain>
    </source>
</reference>
<keyword evidence="5" id="KW-0812">Transmembrane</keyword>
<evidence type="ECO:0000256" key="2">
    <source>
        <dbReference type="ARBA" id="ARBA00022670"/>
    </source>
</evidence>
<evidence type="ECO:0000256" key="5">
    <source>
        <dbReference type="SAM" id="Phobius"/>
    </source>
</evidence>
<evidence type="ECO:0000313" key="7">
    <source>
        <dbReference type="EMBL" id="MDT2512887.1"/>
    </source>
</evidence>
<proteinExistence type="inferred from homology"/>
<evidence type="ECO:0000259" key="6">
    <source>
        <dbReference type="PROSITE" id="PS51935"/>
    </source>
</evidence>
<keyword evidence="4" id="KW-0788">Thiol protease</keyword>
<keyword evidence="3" id="KW-0378">Hydrolase</keyword>
<dbReference type="GO" id="GO:0008234">
    <property type="term" value="F:cysteine-type peptidase activity"/>
    <property type="evidence" value="ECO:0007669"/>
    <property type="project" value="UniProtKB-KW"/>
</dbReference>
<evidence type="ECO:0000256" key="1">
    <source>
        <dbReference type="ARBA" id="ARBA00007074"/>
    </source>
</evidence>
<dbReference type="Proteomes" id="UP001264335">
    <property type="component" value="Unassembled WGS sequence"/>
</dbReference>
<name>A0ABD5F3N3_ENTAV</name>
<dbReference type="RefSeq" id="WP_311924155.1">
    <property type="nucleotide sequence ID" value="NZ_JARPWV010000036.1"/>
</dbReference>
<dbReference type="GO" id="GO:0006508">
    <property type="term" value="P:proteolysis"/>
    <property type="evidence" value="ECO:0007669"/>
    <property type="project" value="UniProtKB-KW"/>
</dbReference>
<dbReference type="InterPro" id="IPR038765">
    <property type="entry name" value="Papain-like_cys_pep_sf"/>
</dbReference>
<comment type="caution">
    <text evidence="7">The sequence shown here is derived from an EMBL/GenBank/DDBJ whole genome shotgun (WGS) entry which is preliminary data.</text>
</comment>
<accession>A0ABD5F3N3</accession>
<evidence type="ECO:0000313" key="8">
    <source>
        <dbReference type="Proteomes" id="UP001264335"/>
    </source>
</evidence>
<keyword evidence="5" id="KW-1133">Transmembrane helix</keyword>
<dbReference type="SUPFAM" id="SSF54001">
    <property type="entry name" value="Cysteine proteinases"/>
    <property type="match status" value="1"/>
</dbReference>
<dbReference type="Gene3D" id="1.10.530.10">
    <property type="match status" value="1"/>
</dbReference>
<gene>
    <name evidence="7" type="ORF">P7D79_01450</name>
</gene>
<organism evidence="7 8">
    <name type="scientific">Enterococcus avium</name>
    <name type="common">Streptococcus avium</name>
    <dbReference type="NCBI Taxonomy" id="33945"/>
    <lineage>
        <taxon>Bacteria</taxon>
        <taxon>Bacillati</taxon>
        <taxon>Bacillota</taxon>
        <taxon>Bacilli</taxon>
        <taxon>Lactobacillales</taxon>
        <taxon>Enterococcaceae</taxon>
        <taxon>Enterococcus</taxon>
    </lineage>
</organism>
<dbReference type="Pfam" id="PF00877">
    <property type="entry name" value="NLPC_P60"/>
    <property type="match status" value="1"/>
</dbReference>
<evidence type="ECO:0000256" key="3">
    <source>
        <dbReference type="ARBA" id="ARBA00022801"/>
    </source>
</evidence>
<evidence type="ECO:0000256" key="4">
    <source>
        <dbReference type="ARBA" id="ARBA00022807"/>
    </source>
</evidence>
<dbReference type="PROSITE" id="PS51935">
    <property type="entry name" value="NLPC_P60"/>
    <property type="match status" value="1"/>
</dbReference>
<dbReference type="EMBL" id="JARPWY010000002">
    <property type="protein sequence ID" value="MDT2512887.1"/>
    <property type="molecule type" value="Genomic_DNA"/>
</dbReference>
<comment type="similarity">
    <text evidence="1">Belongs to the peptidase C40 family.</text>
</comment>
<sequence length="606" mass="65682">MNNDFRDRLIRQEKSDKTFILQSSKEKYQKKVVSKDHSNKVKITSHSNRVKNKKNRNRVIKKGRDFAKKKVIHPPNSRQDEDAAVEQTTQTINRAGKNTIKSTKAVSKAAVHTTKQGKEFLKNNPSKKEIAKTAGKGIKKGTFKSAKAVKDSVKNEVVNFKGDTSAQGIGEAEQVKDSIQTTTQVVKGAKKVGKAGAKASFSVARKSQQVAQFAYYRAKQVLSKETAKVILSQLVTPLITIIIVISLATALISAFSFLGFGGGDCDTNTTSNVSSITSKDMETNAKEIYTYVKKEIPESTPQGLCGMIANFERESRLNPSAIERPNDPLSGHGLAQWTAGRTTNLKNFAQEKGKEWSDLGLQLAFLVHELKGAEKNALSALKMTDVHQATDAWQLLFERAGVPAMDERLAFADKWFAKLGKSDPISEGTISNGASGELESLGCGMDSDGGEILQVAKGWLGWFKYLQLHPSPDLGTDFKNPNKEGSTDCSGYVWLVLNKAGYKVPPNMGWYTMSMEIDAKGNHQYLKEVSESEATAGDIVIVNTGGGAGSNGHTGILAEKWIGNNTKVLQQGGSGDSVNNTAFGMSFTSLLSGGTVTFARPIKAGN</sequence>
<dbReference type="InterPro" id="IPR041219">
    <property type="entry name" value="Phage_lysozyme2"/>
</dbReference>
<dbReference type="Pfam" id="PF18013">
    <property type="entry name" value="Phage_lysozyme2"/>
    <property type="match status" value="1"/>
</dbReference>
<dbReference type="InterPro" id="IPR000064">
    <property type="entry name" value="NLP_P60_dom"/>
</dbReference>
<feature type="domain" description="NlpC/P60" evidence="6">
    <location>
        <begin position="446"/>
        <end position="603"/>
    </location>
</feature>
<dbReference type="AlphaFoldDB" id="A0ABD5F3N3"/>